<evidence type="ECO:0000313" key="3">
    <source>
        <dbReference type="Proteomes" id="UP000578449"/>
    </source>
</evidence>
<accession>A0A840PI39</accession>
<organism evidence="2 3">
    <name type="scientific">Thermocatellispora tengchongensis</name>
    <dbReference type="NCBI Taxonomy" id="1073253"/>
    <lineage>
        <taxon>Bacteria</taxon>
        <taxon>Bacillati</taxon>
        <taxon>Actinomycetota</taxon>
        <taxon>Actinomycetes</taxon>
        <taxon>Streptosporangiales</taxon>
        <taxon>Streptosporangiaceae</taxon>
        <taxon>Thermocatellispora</taxon>
    </lineage>
</organism>
<gene>
    <name evidence="2" type="ORF">HNP84_006962</name>
</gene>
<name>A0A840PI39_9ACTN</name>
<keyword evidence="3" id="KW-1185">Reference proteome</keyword>
<dbReference type="RefSeq" id="WP_185054155.1">
    <property type="nucleotide sequence ID" value="NZ_BAABIX010000078.1"/>
</dbReference>
<dbReference type="EMBL" id="JACHGN010000017">
    <property type="protein sequence ID" value="MBB5137210.1"/>
    <property type="molecule type" value="Genomic_DNA"/>
</dbReference>
<reference evidence="2 3" key="1">
    <citation type="submission" date="2020-08" db="EMBL/GenBank/DDBJ databases">
        <title>Genomic Encyclopedia of Type Strains, Phase IV (KMG-IV): sequencing the most valuable type-strain genomes for metagenomic binning, comparative biology and taxonomic classification.</title>
        <authorList>
            <person name="Goeker M."/>
        </authorList>
    </citation>
    <scope>NUCLEOTIDE SEQUENCE [LARGE SCALE GENOMIC DNA]</scope>
    <source>
        <strain evidence="2 3">DSM 45615</strain>
    </source>
</reference>
<feature type="region of interest" description="Disordered" evidence="1">
    <location>
        <begin position="56"/>
        <end position="86"/>
    </location>
</feature>
<dbReference type="Proteomes" id="UP000578449">
    <property type="component" value="Unassembled WGS sequence"/>
</dbReference>
<comment type="caution">
    <text evidence="2">The sequence shown here is derived from an EMBL/GenBank/DDBJ whole genome shotgun (WGS) entry which is preliminary data.</text>
</comment>
<feature type="region of interest" description="Disordered" evidence="1">
    <location>
        <begin position="282"/>
        <end position="306"/>
    </location>
</feature>
<protein>
    <submittedName>
        <fullName evidence="2">Uncharacterized protein</fullName>
    </submittedName>
</protein>
<dbReference type="AlphaFoldDB" id="A0A840PI39"/>
<evidence type="ECO:0000256" key="1">
    <source>
        <dbReference type="SAM" id="MobiDB-lite"/>
    </source>
</evidence>
<evidence type="ECO:0000313" key="2">
    <source>
        <dbReference type="EMBL" id="MBB5137210.1"/>
    </source>
</evidence>
<proteinExistence type="predicted"/>
<sequence>MGFAAVLILTGCAEQPVTTPPLEAMGEAAGDGPAAAYFEYGEPAWWRALGVTIGSGEQPASGTEPGRRRLPATGSDSGEPARAGVELPQVTGVAPYAADRMIAIGVPPNLAFRFDGGFEAKAVRAKLEGLGAKPRRIGDHDGLSFAPGTDVDLAKLPVPVTGVHNQFNQIVVTDSTVATAPVPEPITAVLGGERSLADRPEHAPVADCLGDVAAATITAPQNPGTVALYGVGLRRPANLDEQPVNVICALPIPSANPRRQEDVHHSAHSGRHFARRQDVRRADPGDHTWRGPIRRPHRAAGRGDVIGGGRWHAMAIHLR</sequence>